<gene>
    <name evidence="1" type="ORF">GCM10012280_30120</name>
</gene>
<reference evidence="1" key="2">
    <citation type="submission" date="2020-09" db="EMBL/GenBank/DDBJ databases">
        <authorList>
            <person name="Sun Q."/>
            <person name="Zhou Y."/>
        </authorList>
    </citation>
    <scope>NUCLEOTIDE SEQUENCE</scope>
    <source>
        <strain evidence="1">CGMCC 4.7201</strain>
    </source>
</reference>
<organism evidence="1 2">
    <name type="scientific">Wenjunlia tyrosinilytica</name>
    <dbReference type="NCBI Taxonomy" id="1544741"/>
    <lineage>
        <taxon>Bacteria</taxon>
        <taxon>Bacillati</taxon>
        <taxon>Actinomycetota</taxon>
        <taxon>Actinomycetes</taxon>
        <taxon>Kitasatosporales</taxon>
        <taxon>Streptomycetaceae</taxon>
        <taxon>Wenjunlia</taxon>
    </lineage>
</organism>
<dbReference type="EMBL" id="BMMS01000012">
    <property type="protein sequence ID" value="GGO88703.1"/>
    <property type="molecule type" value="Genomic_DNA"/>
</dbReference>
<sequence>MLNTNGEYIPQFTSGFGRKSRLSAAPWLVAASVSFPEIPPDPSAEKDQ</sequence>
<dbReference type="Proteomes" id="UP000641932">
    <property type="component" value="Unassembled WGS sequence"/>
</dbReference>
<dbReference type="AlphaFoldDB" id="A0A917ZRQ3"/>
<name>A0A917ZRQ3_9ACTN</name>
<evidence type="ECO:0000313" key="1">
    <source>
        <dbReference type="EMBL" id="GGO88703.1"/>
    </source>
</evidence>
<comment type="caution">
    <text evidence="1">The sequence shown here is derived from an EMBL/GenBank/DDBJ whole genome shotgun (WGS) entry which is preliminary data.</text>
</comment>
<evidence type="ECO:0000313" key="2">
    <source>
        <dbReference type="Proteomes" id="UP000641932"/>
    </source>
</evidence>
<dbReference type="RefSeq" id="WP_189132177.1">
    <property type="nucleotide sequence ID" value="NZ_BMMS01000012.1"/>
</dbReference>
<protein>
    <submittedName>
        <fullName evidence="1">Uncharacterized protein</fullName>
    </submittedName>
</protein>
<proteinExistence type="predicted"/>
<reference evidence="1" key="1">
    <citation type="journal article" date="2014" name="Int. J. Syst. Evol. Microbiol.">
        <title>Complete genome sequence of Corynebacterium casei LMG S-19264T (=DSM 44701T), isolated from a smear-ripened cheese.</title>
        <authorList>
            <consortium name="US DOE Joint Genome Institute (JGI-PGF)"/>
            <person name="Walter F."/>
            <person name="Albersmeier A."/>
            <person name="Kalinowski J."/>
            <person name="Ruckert C."/>
        </authorList>
    </citation>
    <scope>NUCLEOTIDE SEQUENCE</scope>
    <source>
        <strain evidence="1">CGMCC 4.7201</strain>
    </source>
</reference>
<keyword evidence="2" id="KW-1185">Reference proteome</keyword>
<accession>A0A917ZRQ3</accession>